<feature type="transmembrane region" description="Helical" evidence="1">
    <location>
        <begin position="21"/>
        <end position="43"/>
    </location>
</feature>
<feature type="transmembrane region" description="Helical" evidence="1">
    <location>
        <begin position="142"/>
        <end position="165"/>
    </location>
</feature>
<keyword evidence="3" id="KW-1185">Reference proteome</keyword>
<evidence type="ECO:0000313" key="2">
    <source>
        <dbReference type="EMBL" id="WJZ80896.1"/>
    </source>
</evidence>
<feature type="transmembrane region" description="Helical" evidence="1">
    <location>
        <begin position="225"/>
        <end position="244"/>
    </location>
</feature>
<keyword evidence="1" id="KW-0472">Membrane</keyword>
<feature type="transmembrane region" description="Helical" evidence="1">
    <location>
        <begin position="171"/>
        <end position="204"/>
    </location>
</feature>
<name>A0ABY9BDR7_VITVI</name>
<dbReference type="Proteomes" id="UP001227230">
    <property type="component" value="Chromosome 1"/>
</dbReference>
<dbReference type="PANTHER" id="PTHR36714">
    <property type="entry name" value="T23E23.1"/>
    <property type="match status" value="1"/>
</dbReference>
<feature type="transmembrane region" description="Helical" evidence="1">
    <location>
        <begin position="256"/>
        <end position="281"/>
    </location>
</feature>
<sequence>MERMRFLGTFGIIREAVRIGIRNPSFIPLATIVSLPLFCITLLHELLLQHILMEASLSPQLRKPPPNSNSLAVTRLTHMMSGRVLLLALLYLIPIQFLNLLTAVTTVYSASAIHAGARPLGLQDMLHNSIAKTRWKGPLVTYVYTFLLSNISSMVIVFFILLGPLLVSRNVLLLLVSMMGVMIALGIWLVLSAWWNMGVVISILEDKGGLEALSTSQYLSKGNRLRGFALMLLNFIWLYGLSWSTLHVRGSFSGRIVLAFVNTGLVCVGKVIKWVVFIVYYHDCKWRCREKVDMEEVQGIYTEDMPVALRELNDNYPEAMIVQQQQNQLLGPFPPSFLKVKKAMEMSDNYPRFHL</sequence>
<organism evidence="2 3">
    <name type="scientific">Vitis vinifera</name>
    <name type="common">Grape</name>
    <dbReference type="NCBI Taxonomy" id="29760"/>
    <lineage>
        <taxon>Eukaryota</taxon>
        <taxon>Viridiplantae</taxon>
        <taxon>Streptophyta</taxon>
        <taxon>Embryophyta</taxon>
        <taxon>Tracheophyta</taxon>
        <taxon>Spermatophyta</taxon>
        <taxon>Magnoliopsida</taxon>
        <taxon>eudicotyledons</taxon>
        <taxon>Gunneridae</taxon>
        <taxon>Pentapetalae</taxon>
        <taxon>rosids</taxon>
        <taxon>Vitales</taxon>
        <taxon>Vitaceae</taxon>
        <taxon>Viteae</taxon>
        <taxon>Vitis</taxon>
    </lineage>
</organism>
<gene>
    <name evidence="2" type="ORF">VitviT2T_000765</name>
</gene>
<dbReference type="EMBL" id="CP126648">
    <property type="protein sequence ID" value="WJZ80896.1"/>
    <property type="molecule type" value="Genomic_DNA"/>
</dbReference>
<proteinExistence type="predicted"/>
<keyword evidence="1" id="KW-1133">Transmembrane helix</keyword>
<dbReference type="PANTHER" id="PTHR36714:SF1">
    <property type="entry name" value="T23E23.1"/>
    <property type="match status" value="1"/>
</dbReference>
<evidence type="ECO:0000313" key="3">
    <source>
        <dbReference type="Proteomes" id="UP001227230"/>
    </source>
</evidence>
<feature type="transmembrane region" description="Helical" evidence="1">
    <location>
        <begin position="84"/>
        <end position="108"/>
    </location>
</feature>
<protein>
    <submittedName>
        <fullName evidence="2">Uncharacterized protein</fullName>
    </submittedName>
</protein>
<keyword evidence="1" id="KW-0812">Transmembrane</keyword>
<accession>A0ABY9BDR7</accession>
<evidence type="ECO:0000256" key="1">
    <source>
        <dbReference type="SAM" id="Phobius"/>
    </source>
</evidence>
<reference evidence="2 3" key="1">
    <citation type="journal article" date="2023" name="Hortic Res">
        <title>The complete reference genome for grapevine (Vitis vinifera L.) genetics and breeding.</title>
        <authorList>
            <person name="Shi X."/>
            <person name="Cao S."/>
            <person name="Wang X."/>
            <person name="Huang S."/>
            <person name="Wang Y."/>
            <person name="Liu Z."/>
            <person name="Liu W."/>
            <person name="Leng X."/>
            <person name="Peng Y."/>
            <person name="Wang N."/>
            <person name="Wang Y."/>
            <person name="Ma Z."/>
            <person name="Xu X."/>
            <person name="Zhang F."/>
            <person name="Xue H."/>
            <person name="Zhong H."/>
            <person name="Wang Y."/>
            <person name="Zhang K."/>
            <person name="Velt A."/>
            <person name="Avia K."/>
            <person name="Holtgrawe D."/>
            <person name="Grimplet J."/>
            <person name="Matus J.T."/>
            <person name="Ware D."/>
            <person name="Wu X."/>
            <person name="Wang H."/>
            <person name="Liu C."/>
            <person name="Fang Y."/>
            <person name="Rustenholz C."/>
            <person name="Cheng Z."/>
            <person name="Xiao H."/>
            <person name="Zhou Y."/>
        </authorList>
    </citation>
    <scope>NUCLEOTIDE SEQUENCE [LARGE SCALE GENOMIC DNA]</scope>
    <source>
        <strain evidence="3">cv. Pinot noir / PN40024</strain>
        <tissue evidence="2">Leaf</tissue>
    </source>
</reference>